<reference evidence="3" key="1">
    <citation type="submission" date="2023-06" db="EMBL/GenBank/DDBJ databases">
        <title>Genome-scale phylogeny and comparative genomics of the fungal order Sordariales.</title>
        <authorList>
            <consortium name="Lawrence Berkeley National Laboratory"/>
            <person name="Hensen N."/>
            <person name="Bonometti L."/>
            <person name="Westerberg I."/>
            <person name="Brannstrom I.O."/>
            <person name="Guillou S."/>
            <person name="Cros-Aarteil S."/>
            <person name="Calhoun S."/>
            <person name="Haridas S."/>
            <person name="Kuo A."/>
            <person name="Mondo S."/>
            <person name="Pangilinan J."/>
            <person name="Riley R."/>
            <person name="Labutti K."/>
            <person name="Andreopoulos B."/>
            <person name="Lipzen A."/>
            <person name="Chen C."/>
            <person name="Yanf M."/>
            <person name="Daum C."/>
            <person name="Ng V."/>
            <person name="Clum A."/>
            <person name="Steindorff A."/>
            <person name="Ohm R."/>
            <person name="Martin F."/>
            <person name="Silar P."/>
            <person name="Natvig D."/>
            <person name="Lalanne C."/>
            <person name="Gautier V."/>
            <person name="Ament-Velasquez S.L."/>
            <person name="Kruys A."/>
            <person name="Hutchinson M.I."/>
            <person name="Powell A.J."/>
            <person name="Barry K."/>
            <person name="Miller A.N."/>
            <person name="Grigoriev I.V."/>
            <person name="Debuchy R."/>
            <person name="Gladieux P."/>
            <person name="Thoren M.H."/>
            <person name="Johannesson H."/>
        </authorList>
    </citation>
    <scope>NUCLEOTIDE SEQUENCE</scope>
    <source>
        <strain evidence="3">8032-3</strain>
    </source>
</reference>
<proteinExistence type="predicted"/>
<comment type="caution">
    <text evidence="3">The sequence shown here is derived from an EMBL/GenBank/DDBJ whole genome shotgun (WGS) entry which is preliminary data.</text>
</comment>
<feature type="region of interest" description="Disordered" evidence="1">
    <location>
        <begin position="586"/>
        <end position="612"/>
    </location>
</feature>
<evidence type="ECO:0000256" key="2">
    <source>
        <dbReference type="SAM" id="Phobius"/>
    </source>
</evidence>
<dbReference type="RefSeq" id="XP_060279115.1">
    <property type="nucleotide sequence ID" value="XM_060430269.1"/>
</dbReference>
<name>A0AAJ0BRV5_9PEZI</name>
<evidence type="ECO:0000313" key="4">
    <source>
        <dbReference type="Proteomes" id="UP001244011"/>
    </source>
</evidence>
<keyword evidence="2" id="KW-0472">Membrane</keyword>
<gene>
    <name evidence="3" type="ORF">QBC33DRAFT_563314</name>
</gene>
<protein>
    <submittedName>
        <fullName evidence="3">Uncharacterized protein</fullName>
    </submittedName>
</protein>
<dbReference type="EMBL" id="MU839032">
    <property type="protein sequence ID" value="KAK1762902.1"/>
    <property type="molecule type" value="Genomic_DNA"/>
</dbReference>
<evidence type="ECO:0000256" key="1">
    <source>
        <dbReference type="SAM" id="MobiDB-lite"/>
    </source>
</evidence>
<accession>A0AAJ0BRV5</accession>
<organism evidence="3 4">
    <name type="scientific">Phialemonium atrogriseum</name>
    <dbReference type="NCBI Taxonomy" id="1093897"/>
    <lineage>
        <taxon>Eukaryota</taxon>
        <taxon>Fungi</taxon>
        <taxon>Dikarya</taxon>
        <taxon>Ascomycota</taxon>
        <taxon>Pezizomycotina</taxon>
        <taxon>Sordariomycetes</taxon>
        <taxon>Sordariomycetidae</taxon>
        <taxon>Cephalothecales</taxon>
        <taxon>Cephalothecaceae</taxon>
        <taxon>Phialemonium</taxon>
    </lineage>
</organism>
<feature type="transmembrane region" description="Helical" evidence="2">
    <location>
        <begin position="398"/>
        <end position="417"/>
    </location>
</feature>
<feature type="transmembrane region" description="Helical" evidence="2">
    <location>
        <begin position="469"/>
        <end position="487"/>
    </location>
</feature>
<keyword evidence="2" id="KW-0812">Transmembrane</keyword>
<sequence>MLLDNSINIGDASFAGTLTTVSGTVRLEGSFVTKIDVKVLVTQKPSEQPKDIEGSPEELVGFTPYAGQDVGDVKKGQDAAQISMHALDPETKKTLLPQLDELSEEMKQLLKDNPDFFRRDDALAKYWGVRNSANEKETDKLRGQYLDATTRCYNAGFLHKCERLKIYCKDGRTATYWFKLPEAYLMSDEKVDEMRYNSIHQRVSKDAITIQSEILHWGQKMTLLRNSVEDVRALAAAFASRISSDSSEIGDWYNRRQALTGPPGINQTGAFRPTFAHIIQEMQDEEFNLLLEKDADRILAMGPQEIADRWGFQAMMAAELETEYLLMSGGQNPLPAPKPPFKERMKTGAQWVWQKAKDKGKNPKFWANMVKSLLHYASAIFMVYQLKTNWGNMKAAEIGMIISYFTAFGLAMLGDAAKSTFRFIWVRINPGWWKSKIGSVVGWLSNAAIEGGASGWARFGYALVGNLKNTLRIVGLVGLCFSLVTCYDEMNKTRDGLETNDEQKRLIFATIQFVLTLIEAVIVTFEIVFEMLGMVTAGVFCGALGAILGTLGFFVAVMYILLAMPNPDDEAKKFLRAFAKPIGSYDENQSADPADEPGVQLTPPEKKNHGRWPPTFPHITTAFASWCLILASTFRFARDEAIFGPSPGGRQKYSNS</sequence>
<dbReference type="GeneID" id="85313456"/>
<keyword evidence="2" id="KW-1133">Transmembrane helix</keyword>
<evidence type="ECO:0000313" key="3">
    <source>
        <dbReference type="EMBL" id="KAK1762902.1"/>
    </source>
</evidence>
<feature type="transmembrane region" description="Helical" evidence="2">
    <location>
        <begin position="535"/>
        <end position="562"/>
    </location>
</feature>
<feature type="transmembrane region" description="Helical" evidence="2">
    <location>
        <begin position="437"/>
        <end position="457"/>
    </location>
</feature>
<keyword evidence="4" id="KW-1185">Reference proteome</keyword>
<dbReference type="AlphaFoldDB" id="A0AAJ0BRV5"/>
<feature type="transmembrane region" description="Helical" evidence="2">
    <location>
        <begin position="507"/>
        <end position="529"/>
    </location>
</feature>
<dbReference type="Proteomes" id="UP001244011">
    <property type="component" value="Unassembled WGS sequence"/>
</dbReference>